<name>A0A6C0JLB5_9ZZZZ</name>
<accession>A0A6C0JLB5</accession>
<protein>
    <submittedName>
        <fullName evidence="1">Uncharacterized protein</fullName>
    </submittedName>
</protein>
<evidence type="ECO:0000313" key="1">
    <source>
        <dbReference type="EMBL" id="QHU04434.1"/>
    </source>
</evidence>
<dbReference type="AlphaFoldDB" id="A0A6C0JLB5"/>
<dbReference type="EMBL" id="MN740400">
    <property type="protein sequence ID" value="QHU04434.1"/>
    <property type="molecule type" value="Genomic_DNA"/>
</dbReference>
<organism evidence="1">
    <name type="scientific">viral metagenome</name>
    <dbReference type="NCBI Taxonomy" id="1070528"/>
    <lineage>
        <taxon>unclassified sequences</taxon>
        <taxon>metagenomes</taxon>
        <taxon>organismal metagenomes</taxon>
    </lineage>
</organism>
<reference evidence="1" key="1">
    <citation type="journal article" date="2020" name="Nature">
        <title>Giant virus diversity and host interactions through global metagenomics.</title>
        <authorList>
            <person name="Schulz F."/>
            <person name="Roux S."/>
            <person name="Paez-Espino D."/>
            <person name="Jungbluth S."/>
            <person name="Walsh D.A."/>
            <person name="Denef V.J."/>
            <person name="McMahon K.D."/>
            <person name="Konstantinidis K.T."/>
            <person name="Eloe-Fadrosh E.A."/>
            <person name="Kyrpides N.C."/>
            <person name="Woyke T."/>
        </authorList>
    </citation>
    <scope>NUCLEOTIDE SEQUENCE</scope>
    <source>
        <strain evidence="1">GVMAG-M-3300027708-39</strain>
    </source>
</reference>
<sequence>MNNSNNSNKENDFSLDNYDNYYKKINYDISEILDKYINLINEFLKFILEKTKPKNNNYDKFIIIRAYETITHVFNNIFYHTKNLDLTFYHCQKSYYYYVEFMEQISQDQHVFLQLSSRDATTYVYKKTIIDLNHDFKKSMEPCCNETKKIMQVIDEEIKLFKVIFEFVIENLYLNNLLNINEKLIDKYKNICKKINISKLDVESIKIFYKIIENINKDFASTYYANDDSDSGDGRDTGHSGDNYNNSYLLLDKYFELLSKIVKKGSQKGHSIEVWKTIQNKAYNNELLF</sequence>
<proteinExistence type="predicted"/>